<keyword evidence="4 8" id="KW-0460">Magnesium</keyword>
<evidence type="ECO:0000259" key="10">
    <source>
        <dbReference type="PROSITE" id="PS51705"/>
    </source>
</evidence>
<dbReference type="InterPro" id="IPR042108">
    <property type="entry name" value="GTPase_HflX_N_sf"/>
</dbReference>
<dbReference type="InterPro" id="IPR027417">
    <property type="entry name" value="P-loop_NTPase"/>
</dbReference>
<evidence type="ECO:0000313" key="11">
    <source>
        <dbReference type="EMBL" id="MBY6274972.1"/>
    </source>
</evidence>
<comment type="caution">
    <text evidence="11">The sequence shown here is derived from an EMBL/GenBank/DDBJ whole genome shotgun (WGS) entry which is preliminary data.</text>
</comment>
<comment type="cofactor">
    <cofactor evidence="8">
        <name>Mg(2+)</name>
        <dbReference type="ChEBI" id="CHEBI:18420"/>
    </cofactor>
</comment>
<keyword evidence="5 6" id="KW-0342">GTP-binding</keyword>
<reference evidence="11" key="1">
    <citation type="submission" date="2017-11" db="EMBL/GenBank/DDBJ databases">
        <title>Three new genomes from thermophilic consortium.</title>
        <authorList>
            <person name="Quaggio R."/>
            <person name="Amgarten D."/>
            <person name="Setubal J.C."/>
        </authorList>
    </citation>
    <scope>NUCLEOTIDE SEQUENCE</scope>
    <source>
        <strain evidence="11">ZCTH01-B2</strain>
    </source>
</reference>
<dbReference type="InterPro" id="IPR006073">
    <property type="entry name" value="GTP-bd"/>
</dbReference>
<dbReference type="GO" id="GO:0043022">
    <property type="term" value="F:ribosome binding"/>
    <property type="evidence" value="ECO:0007669"/>
    <property type="project" value="TreeGrafter"/>
</dbReference>
<dbReference type="Gene3D" id="6.10.250.2860">
    <property type="match status" value="1"/>
</dbReference>
<dbReference type="GO" id="GO:0046872">
    <property type="term" value="F:metal ion binding"/>
    <property type="evidence" value="ECO:0007669"/>
    <property type="project" value="UniProtKB-KW"/>
</dbReference>
<dbReference type="HAMAP" id="MF_00900">
    <property type="entry name" value="GTPase_HflX"/>
    <property type="match status" value="1"/>
</dbReference>
<dbReference type="InterPro" id="IPR030394">
    <property type="entry name" value="G_HFLX_dom"/>
</dbReference>
<comment type="similarity">
    <text evidence="6">Belongs to the TRAFAC class OBG-HflX-like GTPase superfamily. HflX GTPase family.</text>
</comment>
<evidence type="ECO:0000256" key="6">
    <source>
        <dbReference type="HAMAP-Rule" id="MF_00900"/>
    </source>
</evidence>
<evidence type="ECO:0000256" key="2">
    <source>
        <dbReference type="ARBA" id="ARBA00022723"/>
    </source>
</evidence>
<organism evidence="11 12">
    <name type="scientific">Symbiobacterium thermophilum</name>
    <dbReference type="NCBI Taxonomy" id="2734"/>
    <lineage>
        <taxon>Bacteria</taxon>
        <taxon>Bacillati</taxon>
        <taxon>Bacillota</taxon>
        <taxon>Clostridia</taxon>
        <taxon>Eubacteriales</taxon>
        <taxon>Symbiobacteriaceae</taxon>
        <taxon>Symbiobacterium</taxon>
    </lineage>
</organism>
<gene>
    <name evidence="6 11" type="primary">hflX</name>
    <name evidence="11" type="ORF">CWE10_01950</name>
</gene>
<evidence type="ECO:0000256" key="4">
    <source>
        <dbReference type="ARBA" id="ARBA00022842"/>
    </source>
</evidence>
<dbReference type="Pfam" id="PF13167">
    <property type="entry name" value="GTP-bdg_N"/>
    <property type="match status" value="1"/>
</dbReference>
<evidence type="ECO:0000256" key="9">
    <source>
        <dbReference type="SAM" id="Coils"/>
    </source>
</evidence>
<name>A0A953LIQ7_SYMTR</name>
<dbReference type="SUPFAM" id="SSF52540">
    <property type="entry name" value="P-loop containing nucleoside triphosphate hydrolases"/>
    <property type="match status" value="1"/>
</dbReference>
<dbReference type="CDD" id="cd01878">
    <property type="entry name" value="HflX"/>
    <property type="match status" value="1"/>
</dbReference>
<dbReference type="PIRSF" id="PIRSF006809">
    <property type="entry name" value="GTP-binding_hflX_prd"/>
    <property type="match status" value="1"/>
</dbReference>
<dbReference type="Pfam" id="PF19275">
    <property type="entry name" value="HflX_C"/>
    <property type="match status" value="1"/>
</dbReference>
<feature type="domain" description="Hflx-type G" evidence="10">
    <location>
        <begin position="245"/>
        <end position="410"/>
    </location>
</feature>
<dbReference type="Pfam" id="PF01926">
    <property type="entry name" value="MMR_HSR1"/>
    <property type="match status" value="1"/>
</dbReference>
<evidence type="ECO:0000256" key="7">
    <source>
        <dbReference type="PIRSR" id="PIRSR006809-1"/>
    </source>
</evidence>
<comment type="function">
    <text evidence="6">GTPase that associates with the 50S ribosomal subunit and may have a role during protein synthesis or ribosome biogenesis.</text>
</comment>
<comment type="subunit">
    <text evidence="6">Monomer. Associates with the 50S ribosomal subunit.</text>
</comment>
<dbReference type="GO" id="GO:0003924">
    <property type="term" value="F:GTPase activity"/>
    <property type="evidence" value="ECO:0007669"/>
    <property type="project" value="UniProtKB-UniRule"/>
</dbReference>
<dbReference type="PANTHER" id="PTHR10229">
    <property type="entry name" value="GTP-BINDING PROTEIN HFLX"/>
    <property type="match status" value="1"/>
</dbReference>
<dbReference type="GO" id="GO:0005525">
    <property type="term" value="F:GTP binding"/>
    <property type="evidence" value="ECO:0007669"/>
    <property type="project" value="UniProtKB-UniRule"/>
</dbReference>
<keyword evidence="3 6" id="KW-0547">Nucleotide-binding</keyword>
<dbReference type="PRINTS" id="PR00326">
    <property type="entry name" value="GTP1OBG"/>
</dbReference>
<feature type="binding site" evidence="7">
    <location>
        <begin position="251"/>
        <end position="258"/>
    </location>
    <ligand>
        <name>GTP</name>
        <dbReference type="ChEBI" id="CHEBI:37565"/>
    </ligand>
</feature>
<evidence type="ECO:0000256" key="5">
    <source>
        <dbReference type="ARBA" id="ARBA00023134"/>
    </source>
</evidence>
<feature type="binding site" evidence="8">
    <location>
        <position position="258"/>
    </location>
    <ligand>
        <name>Mg(2+)</name>
        <dbReference type="ChEBI" id="CHEBI:18420"/>
    </ligand>
</feature>
<dbReference type="GO" id="GO:0005737">
    <property type="term" value="C:cytoplasm"/>
    <property type="evidence" value="ECO:0007669"/>
    <property type="project" value="UniProtKB-SubCell"/>
</dbReference>
<proteinExistence type="inferred from homology"/>
<keyword evidence="2 8" id="KW-0479">Metal-binding</keyword>
<dbReference type="NCBIfam" id="TIGR03156">
    <property type="entry name" value="GTP_HflX"/>
    <property type="match status" value="1"/>
</dbReference>
<feature type="binding site" evidence="7">
    <location>
        <begin position="276"/>
        <end position="280"/>
    </location>
    <ligand>
        <name>GTP</name>
        <dbReference type="ChEBI" id="CHEBI:37565"/>
    </ligand>
</feature>
<dbReference type="Pfam" id="PF16360">
    <property type="entry name" value="GTP-bdg_M"/>
    <property type="match status" value="1"/>
</dbReference>
<keyword evidence="1 6" id="KW-0963">Cytoplasm</keyword>
<evidence type="ECO:0000256" key="8">
    <source>
        <dbReference type="PIRSR" id="PIRSR006809-2"/>
    </source>
</evidence>
<dbReference type="FunFam" id="3.40.50.11060:FF:000001">
    <property type="entry name" value="GTPase HflX"/>
    <property type="match status" value="1"/>
</dbReference>
<dbReference type="EMBL" id="PIUK01000008">
    <property type="protein sequence ID" value="MBY6274972.1"/>
    <property type="molecule type" value="Genomic_DNA"/>
</dbReference>
<dbReference type="InterPro" id="IPR016496">
    <property type="entry name" value="GTPase_HflX"/>
</dbReference>
<evidence type="ECO:0000313" key="12">
    <source>
        <dbReference type="Proteomes" id="UP000732377"/>
    </source>
</evidence>
<dbReference type="AlphaFoldDB" id="A0A953LIQ7"/>
<comment type="subcellular location">
    <subcellularLocation>
        <location evidence="6">Cytoplasm</location>
    </subcellularLocation>
    <text evidence="6">May associate with membranes.</text>
</comment>
<feature type="binding site" evidence="7">
    <location>
        <begin position="298"/>
        <end position="301"/>
    </location>
    <ligand>
        <name>GTP</name>
        <dbReference type="ChEBI" id="CHEBI:37565"/>
    </ligand>
</feature>
<dbReference type="PANTHER" id="PTHR10229:SF0">
    <property type="entry name" value="GTP-BINDING PROTEIN 6-RELATED"/>
    <property type="match status" value="1"/>
</dbReference>
<dbReference type="Proteomes" id="UP000732377">
    <property type="component" value="Unassembled WGS sequence"/>
</dbReference>
<dbReference type="InterPro" id="IPR032305">
    <property type="entry name" value="GTP-bd_M"/>
</dbReference>
<feature type="binding site" evidence="8">
    <location>
        <position position="278"/>
    </location>
    <ligand>
        <name>Mg(2+)</name>
        <dbReference type="ChEBI" id="CHEBI:18420"/>
    </ligand>
</feature>
<dbReference type="Gene3D" id="3.40.50.300">
    <property type="entry name" value="P-loop containing nucleotide triphosphate hydrolases"/>
    <property type="match status" value="1"/>
</dbReference>
<evidence type="ECO:0000256" key="3">
    <source>
        <dbReference type="ARBA" id="ARBA00022741"/>
    </source>
</evidence>
<accession>A0A953LIQ7</accession>
<dbReference type="PROSITE" id="PS51705">
    <property type="entry name" value="G_HFLX"/>
    <property type="match status" value="1"/>
</dbReference>
<feature type="coiled-coil region" evidence="9">
    <location>
        <begin position="204"/>
        <end position="241"/>
    </location>
</feature>
<dbReference type="Gene3D" id="3.40.50.11060">
    <property type="entry name" value="GTPase HflX, N-terminal domain"/>
    <property type="match status" value="1"/>
</dbReference>
<dbReference type="InterPro" id="IPR025121">
    <property type="entry name" value="GTPase_HflX_N"/>
</dbReference>
<protein>
    <recommendedName>
        <fullName evidence="6">GTPase HflX</fullName>
    </recommendedName>
    <alternativeName>
        <fullName evidence="6">GTP-binding protein HflX</fullName>
    </alternativeName>
</protein>
<feature type="binding site" evidence="7">
    <location>
        <begin position="364"/>
        <end position="367"/>
    </location>
    <ligand>
        <name>GTP</name>
        <dbReference type="ChEBI" id="CHEBI:37565"/>
    </ligand>
</feature>
<evidence type="ECO:0000256" key="1">
    <source>
        <dbReference type="ARBA" id="ARBA00022490"/>
    </source>
</evidence>
<sequence length="464" mass="51745">MGLRPFCVAEAAAPARVGPTGEGPGELNRNNDKEWPFMNETELRNRQATAFLVGLELPSAYRDGWSAAESLDELERLVDTAGATVVGREVQSRPAPDVATYIGRGKAEEIELLRRELDFDFVIFDDELTPVQQRNLEKIIECQVLDRTAVILDIFALRARTREAKLQVELAQLGYRLPRLTGKGVELSRQAGSAGTVFNRGPGETKLEVDRRRIRDRMAALRRELEEIKAHRERLRAERRESAVPVVALTGYTNAGKSTLHRVLAGSDVLAEDRLFATLDATTRRVQPAEGEPYLLVDTVGFIHNLPHHLVAAFRSTLEEVNQADLLLHVVDASHPKRAEQMATVHRVLEELGAGDKPTLVVYNKIDRVDPAELDHLMRQTPGAVAVAAALGRNLDGLQAAIQQALHERREVLEVVIPYARSAWLSWVHERGRVLTEEHREDGTYVTVELERGLAARLRAALDE</sequence>
<dbReference type="InterPro" id="IPR045498">
    <property type="entry name" value="HflX_C"/>
</dbReference>
<keyword evidence="9" id="KW-0175">Coiled coil</keyword>